<dbReference type="InterPro" id="IPR006059">
    <property type="entry name" value="SBP"/>
</dbReference>
<protein>
    <submittedName>
        <fullName evidence="2">Extracellular solute-binding protein</fullName>
    </submittedName>
</protein>
<organism evidence="2 3">
    <name type="scientific">Pengzhenrongella frigida</name>
    <dbReference type="NCBI Taxonomy" id="1259133"/>
    <lineage>
        <taxon>Bacteria</taxon>
        <taxon>Bacillati</taxon>
        <taxon>Actinomycetota</taxon>
        <taxon>Actinomycetes</taxon>
        <taxon>Micrococcales</taxon>
        <taxon>Pengzhenrongella</taxon>
    </lineage>
</organism>
<dbReference type="Proteomes" id="UP000293764">
    <property type="component" value="Unassembled WGS sequence"/>
</dbReference>
<proteinExistence type="predicted"/>
<dbReference type="OrthoDB" id="2510110at2"/>
<evidence type="ECO:0000256" key="1">
    <source>
        <dbReference type="SAM" id="SignalP"/>
    </source>
</evidence>
<dbReference type="PANTHER" id="PTHR43649:SF12">
    <property type="entry name" value="DIACETYLCHITOBIOSE BINDING PROTEIN DASA"/>
    <property type="match status" value="1"/>
</dbReference>
<reference evidence="2 3" key="1">
    <citation type="submission" date="2019-01" db="EMBL/GenBank/DDBJ databases">
        <title>Novel species of Cellulomonas.</title>
        <authorList>
            <person name="Liu Q."/>
            <person name="Xin Y.-H."/>
        </authorList>
    </citation>
    <scope>NUCLEOTIDE SEQUENCE [LARGE SCALE GENOMIC DNA]</scope>
    <source>
        <strain evidence="2 3">HLT2-17</strain>
    </source>
</reference>
<accession>A0A4Q5N1S2</accession>
<dbReference type="Pfam" id="PF01547">
    <property type="entry name" value="SBP_bac_1"/>
    <property type="match status" value="1"/>
</dbReference>
<sequence>MARMSTNPRRKKVAAIAAIGLSLTLALTACAGGSDAADADAAEAPKTTLTFWHYFTDRADLLQELATQYEDETGVEIKLELVPGDALPQKFQAAAQADQLPDISAGWTSAGEKLAPYALEGKILNLSTVDGAAEWFEEFAPSAIQGVTYTDDNQWDVDPGAYLVPLDTNNMQILYNKDLFEQAGITDLPTDLDEFIEVSQKLRDADIQPFVSGFSSWPLGSLASMYVDNVVPADVRTAAYDGSGRYDTPEWIEFLTVFEKLAEGGVFADGILGYDMPAAETLFASGQVGMIFDGSWALGVFNETSPDFKNYGVFMPPSVGDETLYIPGGVGSTIFVVGTSPNADASVAFLKWLTATDQQKKYAEASFNIPANRQVAEELELDENIAAFAAGADKLTPASPVAMQGAVVTTMTAGLQLIIAGSDTPAAVAARMQLAQETDLAQ</sequence>
<dbReference type="SUPFAM" id="SSF53850">
    <property type="entry name" value="Periplasmic binding protein-like II"/>
    <property type="match status" value="1"/>
</dbReference>
<name>A0A4Q5N1S2_9MICO</name>
<feature type="signal peptide" evidence="1">
    <location>
        <begin position="1"/>
        <end position="31"/>
    </location>
</feature>
<feature type="chain" id="PRO_5038534304" evidence="1">
    <location>
        <begin position="32"/>
        <end position="442"/>
    </location>
</feature>
<evidence type="ECO:0000313" key="2">
    <source>
        <dbReference type="EMBL" id="RYV52078.1"/>
    </source>
</evidence>
<dbReference type="AlphaFoldDB" id="A0A4Q5N1S2"/>
<dbReference type="RefSeq" id="WP_130101526.1">
    <property type="nucleotide sequence ID" value="NZ_SDWW01000008.1"/>
</dbReference>
<evidence type="ECO:0000313" key="3">
    <source>
        <dbReference type="Proteomes" id="UP000293764"/>
    </source>
</evidence>
<keyword evidence="1" id="KW-0732">Signal</keyword>
<dbReference type="PROSITE" id="PS51257">
    <property type="entry name" value="PROKAR_LIPOPROTEIN"/>
    <property type="match status" value="1"/>
</dbReference>
<dbReference type="Gene3D" id="3.40.190.10">
    <property type="entry name" value="Periplasmic binding protein-like II"/>
    <property type="match status" value="2"/>
</dbReference>
<comment type="caution">
    <text evidence="2">The sequence shown here is derived from an EMBL/GenBank/DDBJ whole genome shotgun (WGS) entry which is preliminary data.</text>
</comment>
<dbReference type="EMBL" id="SDWW01000008">
    <property type="protein sequence ID" value="RYV52078.1"/>
    <property type="molecule type" value="Genomic_DNA"/>
</dbReference>
<gene>
    <name evidence="2" type="ORF">EUA98_04740</name>
</gene>
<keyword evidence="3" id="KW-1185">Reference proteome</keyword>
<dbReference type="PANTHER" id="PTHR43649">
    <property type="entry name" value="ARABINOSE-BINDING PROTEIN-RELATED"/>
    <property type="match status" value="1"/>
</dbReference>
<dbReference type="InterPro" id="IPR050490">
    <property type="entry name" value="Bact_solute-bd_prot1"/>
</dbReference>